<evidence type="ECO:0000256" key="1">
    <source>
        <dbReference type="SAM" id="SignalP"/>
    </source>
</evidence>
<comment type="caution">
    <text evidence="2">The sequence shown here is derived from an EMBL/GenBank/DDBJ whole genome shotgun (WGS) entry which is preliminary data.</text>
</comment>
<dbReference type="AlphaFoldDB" id="A0A835ZGX9"/>
<protein>
    <submittedName>
        <fullName evidence="2">Uncharacterized protein</fullName>
    </submittedName>
</protein>
<gene>
    <name evidence="2" type="ORF">JKP88DRAFT_261834</name>
</gene>
<sequence length="267" mass="28000">MVFVQALCMAVLMTPLLGTSAAGLTATCPNGKTCVETTHTVDAVCNKNSECRCKGGQYEWEYSSASCIVCFFKNCAEVCLATRGGGSATPAPKKCSKLLDCKKNTTACGHSRAGNYPTLSTTCCAADEQCSVDPDSGSAHKTKCTKLACAKGRQACGRVVSIFSGKYGAYLEQTPDDVCCAAGEECHFGYDNVSRCNKPKKCAKGHQSCGNRLESLALDGPYGDYYLPGFIYSAPDNVCCAADEKCEAVDPGGIPGYSTGCVKRGSS</sequence>
<dbReference type="Proteomes" id="UP000664859">
    <property type="component" value="Unassembled WGS sequence"/>
</dbReference>
<organism evidence="2 3">
    <name type="scientific">Tribonema minus</name>
    <dbReference type="NCBI Taxonomy" id="303371"/>
    <lineage>
        <taxon>Eukaryota</taxon>
        <taxon>Sar</taxon>
        <taxon>Stramenopiles</taxon>
        <taxon>Ochrophyta</taxon>
        <taxon>PX clade</taxon>
        <taxon>Xanthophyceae</taxon>
        <taxon>Tribonematales</taxon>
        <taxon>Tribonemataceae</taxon>
        <taxon>Tribonema</taxon>
    </lineage>
</organism>
<feature type="signal peptide" evidence="1">
    <location>
        <begin position="1"/>
        <end position="21"/>
    </location>
</feature>
<dbReference type="EMBL" id="JAFCMP010000013">
    <property type="protein sequence ID" value="KAG5191962.1"/>
    <property type="molecule type" value="Genomic_DNA"/>
</dbReference>
<reference evidence="2" key="1">
    <citation type="submission" date="2021-02" db="EMBL/GenBank/DDBJ databases">
        <title>First Annotated Genome of the Yellow-green Alga Tribonema minus.</title>
        <authorList>
            <person name="Mahan K.M."/>
        </authorList>
    </citation>
    <scope>NUCLEOTIDE SEQUENCE</scope>
    <source>
        <strain evidence="2">UTEX B ZZ1240</strain>
    </source>
</reference>
<keyword evidence="1" id="KW-0732">Signal</keyword>
<name>A0A835ZGX9_9STRA</name>
<feature type="chain" id="PRO_5032858269" evidence="1">
    <location>
        <begin position="22"/>
        <end position="267"/>
    </location>
</feature>
<accession>A0A835ZGX9</accession>
<evidence type="ECO:0000313" key="2">
    <source>
        <dbReference type="EMBL" id="KAG5191962.1"/>
    </source>
</evidence>
<evidence type="ECO:0000313" key="3">
    <source>
        <dbReference type="Proteomes" id="UP000664859"/>
    </source>
</evidence>
<proteinExistence type="predicted"/>
<keyword evidence="3" id="KW-1185">Reference proteome</keyword>